<gene>
    <name evidence="1" type="ORF">BVG16_08865</name>
</gene>
<comment type="caution">
    <text evidence="1">The sequence shown here is derived from an EMBL/GenBank/DDBJ whole genome shotgun (WGS) entry which is preliminary data.</text>
</comment>
<dbReference type="PANTHER" id="PTHR11440">
    <property type="entry name" value="LECITHIN-CHOLESTEROL ACYLTRANSFERASE-RELATED"/>
    <property type="match status" value="1"/>
</dbReference>
<evidence type="ECO:0000313" key="1">
    <source>
        <dbReference type="EMBL" id="OPA79197.1"/>
    </source>
</evidence>
<dbReference type="Pfam" id="PF02450">
    <property type="entry name" value="LCAT"/>
    <property type="match status" value="1"/>
</dbReference>
<dbReference type="InterPro" id="IPR003386">
    <property type="entry name" value="LACT/PDAT_acylTrfase"/>
</dbReference>
<dbReference type="OrthoDB" id="503948at2"/>
<accession>A0A1T2XH31</accession>
<protein>
    <submittedName>
        <fullName evidence="1">Uncharacterized protein</fullName>
    </submittedName>
</protein>
<reference evidence="1 2" key="1">
    <citation type="submission" date="2017-01" db="EMBL/GenBank/DDBJ databases">
        <title>Genome analysis of Paenibacillus selenitrireducens ES3-24.</title>
        <authorList>
            <person name="Xu D."/>
            <person name="Yao R."/>
            <person name="Zheng S."/>
        </authorList>
    </citation>
    <scope>NUCLEOTIDE SEQUENCE [LARGE SCALE GENOMIC DNA]</scope>
    <source>
        <strain evidence="1 2">ES3-24</strain>
    </source>
</reference>
<dbReference type="AlphaFoldDB" id="A0A1T2XH31"/>
<sequence>MQMHRMRKTPLVFVPGVFGSRGDMIIPGTGRWSFGAAGAIYDPFVRQLEQLGYERNISLFIAFYDWRQPLPNAAQTFLVHTIQEAKRKTGARHVNLLGHSMGGLVSRAYVQSDYYQDDVNQLIVLCSPNAGSPANYAYWTGATLEHHSEAPVNVVSLYMDRYLSYLTQISPLNRVEAIHMYFPSLLDCVPSQDYGNYVIVNASDSKRFVPYQTLGVQNLFLDALNRDQDILKRRNIEVTLIAGMGHNTIQYLQENHCPLTFVWNAGPVWDTVNSDAGDGNVMMKSVFTLEGDQHVIEAGHIEALFISVPLLKKKLT</sequence>
<dbReference type="EMBL" id="MSZX01000003">
    <property type="protein sequence ID" value="OPA79197.1"/>
    <property type="molecule type" value="Genomic_DNA"/>
</dbReference>
<dbReference type="RefSeq" id="WP_078498195.1">
    <property type="nucleotide sequence ID" value="NZ_MSZX01000003.1"/>
</dbReference>
<dbReference type="STRING" id="1324314.BVG16_08865"/>
<dbReference type="Proteomes" id="UP000190188">
    <property type="component" value="Unassembled WGS sequence"/>
</dbReference>
<evidence type="ECO:0000313" key="2">
    <source>
        <dbReference type="Proteomes" id="UP000190188"/>
    </source>
</evidence>
<dbReference type="InterPro" id="IPR029058">
    <property type="entry name" value="AB_hydrolase_fold"/>
</dbReference>
<dbReference type="Gene3D" id="3.40.50.1820">
    <property type="entry name" value="alpha/beta hydrolase"/>
    <property type="match status" value="1"/>
</dbReference>
<dbReference type="GO" id="GO:0008374">
    <property type="term" value="F:O-acyltransferase activity"/>
    <property type="evidence" value="ECO:0007669"/>
    <property type="project" value="InterPro"/>
</dbReference>
<proteinExistence type="predicted"/>
<organism evidence="1 2">
    <name type="scientific">Paenibacillus selenitireducens</name>
    <dbReference type="NCBI Taxonomy" id="1324314"/>
    <lineage>
        <taxon>Bacteria</taxon>
        <taxon>Bacillati</taxon>
        <taxon>Bacillota</taxon>
        <taxon>Bacilli</taxon>
        <taxon>Bacillales</taxon>
        <taxon>Paenibacillaceae</taxon>
        <taxon>Paenibacillus</taxon>
    </lineage>
</organism>
<dbReference type="SUPFAM" id="SSF53474">
    <property type="entry name" value="alpha/beta-Hydrolases"/>
    <property type="match status" value="1"/>
</dbReference>
<dbReference type="ESTHER" id="9bacl-a0a1t2xh31">
    <property type="family name" value="Bacterial_EstLip_FamXIV"/>
</dbReference>
<dbReference type="GO" id="GO:0006629">
    <property type="term" value="P:lipid metabolic process"/>
    <property type="evidence" value="ECO:0007669"/>
    <property type="project" value="InterPro"/>
</dbReference>
<keyword evidence="2" id="KW-1185">Reference proteome</keyword>
<name>A0A1T2XH31_9BACL</name>